<evidence type="ECO:0000313" key="2">
    <source>
        <dbReference type="EMBL" id="KAL3507273.1"/>
    </source>
</evidence>
<sequence>MVSSKVEGGLIYNVKLSSVGPGRFTGQDIVHEPNGMDLAMKLHYLRGIYYFPSQAFEGLTFRKIKEPLFTWFNHFYMTCGRFRRSEESGGRPVIKCNDCGARFVEAQSDKTLDEWLEMMKDASNLERLLVSDKIIGPELAFSPLVFIQYTKFKCGGMAVGLSWAHVLGDAFSAAEFMNVLGKLLAGNEPARPLNTARSLSRIQNPDSPRKVVVEDPLSVKRVGPVEDTWITVNNRKMETFSFHVTPTQLSHIESKIWDKYDSPIAPFESICAVIWKCMAKIRHGNEPKVVTICQKGSRNKGDGILSNSQILSIVKADFAISKANHDELAAMIKNQAIDERKKIEEAMECYQGLADFVVYGANLTFVNFQEANFYGFEYNGQKPVYVSYVIDGVGDEGAVLVLPGTKNGAKDGRYGKIVNLILPENEIVELKSELKREWSIA</sequence>
<dbReference type="Gene3D" id="3.30.559.10">
    <property type="entry name" value="Chloramphenicol acetyltransferase-like domain"/>
    <property type="match status" value="2"/>
</dbReference>
<accession>A0ABD2YP00</accession>
<dbReference type="InterPro" id="IPR023213">
    <property type="entry name" value="CAT-like_dom_sf"/>
</dbReference>
<dbReference type="EMBL" id="JBJUIK010000013">
    <property type="protein sequence ID" value="KAL3507273.1"/>
    <property type="molecule type" value="Genomic_DNA"/>
</dbReference>
<dbReference type="InterPro" id="IPR050317">
    <property type="entry name" value="Plant_Fungal_Acyltransferase"/>
</dbReference>
<dbReference type="Proteomes" id="UP001630127">
    <property type="component" value="Unassembled WGS sequence"/>
</dbReference>
<dbReference type="PANTHER" id="PTHR31642">
    <property type="entry name" value="TRICHOTHECENE 3-O-ACETYLTRANSFERASE"/>
    <property type="match status" value="1"/>
</dbReference>
<protein>
    <recommendedName>
        <fullName evidence="4">Protein ECERIFERUM 26-like</fullName>
    </recommendedName>
</protein>
<proteinExistence type="inferred from homology"/>
<dbReference type="Pfam" id="PF02458">
    <property type="entry name" value="Transferase"/>
    <property type="match status" value="1"/>
</dbReference>
<dbReference type="PANTHER" id="PTHR31642:SF115">
    <property type="entry name" value="PROTEIN ECERIFERUM 26-LIKE"/>
    <property type="match status" value="1"/>
</dbReference>
<evidence type="ECO:0000256" key="1">
    <source>
        <dbReference type="ARBA" id="ARBA00009861"/>
    </source>
</evidence>
<reference evidence="2 3" key="1">
    <citation type="submission" date="2024-11" db="EMBL/GenBank/DDBJ databases">
        <title>A near-complete genome assembly of Cinchona calisaya.</title>
        <authorList>
            <person name="Lian D.C."/>
            <person name="Zhao X.W."/>
            <person name="Wei L."/>
        </authorList>
    </citation>
    <scope>NUCLEOTIDE SEQUENCE [LARGE SCALE GENOMIC DNA]</scope>
    <source>
        <tissue evidence="2">Nenye</tissue>
    </source>
</reference>
<evidence type="ECO:0008006" key="4">
    <source>
        <dbReference type="Google" id="ProtNLM"/>
    </source>
</evidence>
<comment type="similarity">
    <text evidence="1">Belongs to the plant acyltransferase family.</text>
</comment>
<name>A0ABD2YP00_9GENT</name>
<comment type="caution">
    <text evidence="2">The sequence shown here is derived from an EMBL/GenBank/DDBJ whole genome shotgun (WGS) entry which is preliminary data.</text>
</comment>
<keyword evidence="3" id="KW-1185">Reference proteome</keyword>
<gene>
    <name evidence="2" type="ORF">ACH5RR_032655</name>
</gene>
<organism evidence="2 3">
    <name type="scientific">Cinchona calisaya</name>
    <dbReference type="NCBI Taxonomy" id="153742"/>
    <lineage>
        <taxon>Eukaryota</taxon>
        <taxon>Viridiplantae</taxon>
        <taxon>Streptophyta</taxon>
        <taxon>Embryophyta</taxon>
        <taxon>Tracheophyta</taxon>
        <taxon>Spermatophyta</taxon>
        <taxon>Magnoliopsida</taxon>
        <taxon>eudicotyledons</taxon>
        <taxon>Gunneridae</taxon>
        <taxon>Pentapetalae</taxon>
        <taxon>asterids</taxon>
        <taxon>lamiids</taxon>
        <taxon>Gentianales</taxon>
        <taxon>Rubiaceae</taxon>
        <taxon>Cinchonoideae</taxon>
        <taxon>Cinchoneae</taxon>
        <taxon>Cinchona</taxon>
    </lineage>
</organism>
<evidence type="ECO:0000313" key="3">
    <source>
        <dbReference type="Proteomes" id="UP001630127"/>
    </source>
</evidence>
<dbReference type="AlphaFoldDB" id="A0ABD2YP00"/>